<evidence type="ECO:0000313" key="2">
    <source>
        <dbReference type="Proteomes" id="UP001151532"/>
    </source>
</evidence>
<comment type="caution">
    <text evidence="1">The sequence shown here is derived from an EMBL/GenBank/DDBJ whole genome shotgun (WGS) entry which is preliminary data.</text>
</comment>
<reference evidence="1" key="2">
    <citation type="journal article" date="2023" name="Int. J. Mol. Sci.">
        <title>De Novo Assembly and Annotation of 11 Diverse Shrub Willow (Salix) Genomes Reveals Novel Gene Organization in Sex-Linked Regions.</title>
        <authorList>
            <person name="Hyden B."/>
            <person name="Feng K."/>
            <person name="Yates T.B."/>
            <person name="Jawdy S."/>
            <person name="Cereghino C."/>
            <person name="Smart L.B."/>
            <person name="Muchero W."/>
        </authorList>
    </citation>
    <scope>NUCLEOTIDE SEQUENCE</scope>
    <source>
        <tissue evidence="1">Shoot tip</tissue>
    </source>
</reference>
<dbReference type="EMBL" id="JAPFFK010000007">
    <property type="protein sequence ID" value="KAJ6754280.1"/>
    <property type="molecule type" value="Genomic_DNA"/>
</dbReference>
<dbReference type="AlphaFoldDB" id="A0A9Q0VSQ1"/>
<reference evidence="1" key="1">
    <citation type="submission" date="2022-11" db="EMBL/GenBank/DDBJ databases">
        <authorList>
            <person name="Hyden B.L."/>
            <person name="Feng K."/>
            <person name="Yates T."/>
            <person name="Jawdy S."/>
            <person name="Smart L.B."/>
            <person name="Muchero W."/>
        </authorList>
    </citation>
    <scope>NUCLEOTIDE SEQUENCE</scope>
    <source>
        <tissue evidence="1">Shoot tip</tissue>
    </source>
</reference>
<organism evidence="1 2">
    <name type="scientific">Salix purpurea</name>
    <name type="common">Purple osier willow</name>
    <dbReference type="NCBI Taxonomy" id="77065"/>
    <lineage>
        <taxon>Eukaryota</taxon>
        <taxon>Viridiplantae</taxon>
        <taxon>Streptophyta</taxon>
        <taxon>Embryophyta</taxon>
        <taxon>Tracheophyta</taxon>
        <taxon>Spermatophyta</taxon>
        <taxon>Magnoliopsida</taxon>
        <taxon>eudicotyledons</taxon>
        <taxon>Gunneridae</taxon>
        <taxon>Pentapetalae</taxon>
        <taxon>rosids</taxon>
        <taxon>fabids</taxon>
        <taxon>Malpighiales</taxon>
        <taxon>Salicaceae</taxon>
        <taxon>Saliceae</taxon>
        <taxon>Salix</taxon>
    </lineage>
</organism>
<gene>
    <name evidence="1" type="ORF">OIU79_026992</name>
</gene>
<name>A0A9Q0VSQ1_SALPP</name>
<keyword evidence="2" id="KW-1185">Reference proteome</keyword>
<evidence type="ECO:0000313" key="1">
    <source>
        <dbReference type="EMBL" id="KAJ6754280.1"/>
    </source>
</evidence>
<dbReference type="Proteomes" id="UP001151532">
    <property type="component" value="Chromosome 16"/>
</dbReference>
<proteinExistence type="predicted"/>
<sequence>MGRTWEERKERGCWRRGKRRKCLMGVCVVEDDGEWRESVGVVVESGFVVAISDDGNPRISSLLFYGDELERNR</sequence>
<accession>A0A9Q0VSQ1</accession>
<protein>
    <submittedName>
        <fullName evidence="1">Uncharacterized protein</fullName>
    </submittedName>
</protein>